<keyword evidence="4" id="KW-1185">Reference proteome</keyword>
<evidence type="ECO:0000259" key="2">
    <source>
        <dbReference type="Pfam" id="PF14420"/>
    </source>
</evidence>
<feature type="compositionally biased region" description="Basic and acidic residues" evidence="1">
    <location>
        <begin position="570"/>
        <end position="583"/>
    </location>
</feature>
<feature type="region of interest" description="Disordered" evidence="1">
    <location>
        <begin position="151"/>
        <end position="192"/>
    </location>
</feature>
<protein>
    <recommendedName>
        <fullName evidence="2">Clr5 domain-containing protein</fullName>
    </recommendedName>
</protein>
<feature type="domain" description="Clr5" evidence="2">
    <location>
        <begin position="96"/>
        <end position="147"/>
    </location>
</feature>
<dbReference type="Proteomes" id="UP001286456">
    <property type="component" value="Unassembled WGS sequence"/>
</dbReference>
<dbReference type="EMBL" id="JAUEPO010000001">
    <property type="protein sequence ID" value="KAK3337729.1"/>
    <property type="molecule type" value="Genomic_DNA"/>
</dbReference>
<evidence type="ECO:0000313" key="4">
    <source>
        <dbReference type="Proteomes" id="UP001286456"/>
    </source>
</evidence>
<feature type="region of interest" description="Disordered" evidence="1">
    <location>
        <begin position="570"/>
        <end position="679"/>
    </location>
</feature>
<proteinExistence type="predicted"/>
<feature type="compositionally biased region" description="Pro residues" evidence="1">
    <location>
        <begin position="44"/>
        <end position="53"/>
    </location>
</feature>
<feature type="compositionally biased region" description="Polar residues" evidence="1">
    <location>
        <begin position="177"/>
        <end position="192"/>
    </location>
</feature>
<dbReference type="Pfam" id="PF14420">
    <property type="entry name" value="Clr5"/>
    <property type="match status" value="1"/>
</dbReference>
<feature type="compositionally biased region" description="Polar residues" evidence="1">
    <location>
        <begin position="669"/>
        <end position="679"/>
    </location>
</feature>
<evidence type="ECO:0000256" key="1">
    <source>
        <dbReference type="SAM" id="MobiDB-lite"/>
    </source>
</evidence>
<sequence length="679" mass="75012">METKSSPSPHILTSRPYTSPSADAGPSTPTPNQYPLEGGSHPSPQRPPPPTPQLQPRSAATGTESLQDEDTVVVAGAAATTPTLGGERPLVPTSYADWEAKREVIYELYMNKNLILNDVIDIMLSTHNFKATARMYKGQFAKWKWFKYRKPGKDDPSGGGPNANAKSRAPRRKSFPENRSISPSGLSPATTAEQAVAAPINTHTGAYLTQSDHYHTGTTTTTTATTSSQHEHHLAQRPSLLTSSDENLHVEGILRAYREYIIAWSFSDKPWRASPLNGNPGSSNPSNEQPSLLQNINKALNHFRQNQPTQGGALLQLSFLQIEHAIAGGPGADMEAIWDCALGVPQLCLNRGWTDMLVIFARHLHQITRLRMAATHPLARIAASMAWLAQRDPAQLRPYVERAWRLWIDVVSALRGAQDHATIHLKRGFVILMRPDRAIVQTLIRDFATSVQASLVARGAQATTNRILELEQLLARMFIPLLSEESSARAQAMLLGILARIEAKPAAMWDYLDRYLFFSAYYFLASIADWQGERDKAADYRRRSLESPRDRFWVQTAMLLEEYLRVEGRGEEADEISREREGVVMEEGEGESAAVSASYKTEAEMPKPQPHEMEPDNVMKSGRSAAESNMASSAPGTGRSGTYKGADYYEPESMPDSGADMNEIPPKSTVETSHNLTSE</sequence>
<name>A0AAE0MNM2_9PEZI</name>
<dbReference type="AlphaFoldDB" id="A0AAE0MNM2"/>
<gene>
    <name evidence="3" type="ORF">B0T19DRAFT_472566</name>
</gene>
<feature type="compositionally biased region" description="Low complexity" evidence="1">
    <location>
        <begin position="216"/>
        <end position="226"/>
    </location>
</feature>
<feature type="region of interest" description="Disordered" evidence="1">
    <location>
        <begin position="212"/>
        <end position="240"/>
    </location>
</feature>
<reference evidence="3" key="2">
    <citation type="submission" date="2023-06" db="EMBL/GenBank/DDBJ databases">
        <authorList>
            <consortium name="Lawrence Berkeley National Laboratory"/>
            <person name="Haridas S."/>
            <person name="Hensen N."/>
            <person name="Bonometti L."/>
            <person name="Westerberg I."/>
            <person name="Brannstrom I.O."/>
            <person name="Guillou S."/>
            <person name="Cros-Aarteil S."/>
            <person name="Calhoun S."/>
            <person name="Kuo A."/>
            <person name="Mondo S."/>
            <person name="Pangilinan J."/>
            <person name="Riley R."/>
            <person name="Labutti K."/>
            <person name="Andreopoulos B."/>
            <person name="Lipzen A."/>
            <person name="Chen C."/>
            <person name="Yanf M."/>
            <person name="Daum C."/>
            <person name="Ng V."/>
            <person name="Clum A."/>
            <person name="Steindorff A."/>
            <person name="Ohm R."/>
            <person name="Martin F."/>
            <person name="Silar P."/>
            <person name="Natvig D."/>
            <person name="Lalanne C."/>
            <person name="Gautier V."/>
            <person name="Ament-Velasquez S.L."/>
            <person name="Kruys A."/>
            <person name="Hutchinson M.I."/>
            <person name="Powell A.J."/>
            <person name="Barry K."/>
            <person name="Miller A.N."/>
            <person name="Grigoriev I.V."/>
            <person name="Debuchy R."/>
            <person name="Gladieux P."/>
            <person name="Thoren M.H."/>
            <person name="Johannesson H."/>
        </authorList>
    </citation>
    <scope>NUCLEOTIDE SEQUENCE</scope>
    <source>
        <strain evidence="3">SMH4131-1</strain>
    </source>
</reference>
<comment type="caution">
    <text evidence="3">The sequence shown here is derived from an EMBL/GenBank/DDBJ whole genome shotgun (WGS) entry which is preliminary data.</text>
</comment>
<feature type="compositionally biased region" description="Polar residues" evidence="1">
    <location>
        <begin position="626"/>
        <end position="635"/>
    </location>
</feature>
<dbReference type="InterPro" id="IPR025676">
    <property type="entry name" value="Clr5_dom"/>
</dbReference>
<dbReference type="PANTHER" id="PTHR38788">
    <property type="entry name" value="CLR5 DOMAIN-CONTAINING PROTEIN"/>
    <property type="match status" value="1"/>
</dbReference>
<feature type="compositionally biased region" description="Basic and acidic residues" evidence="1">
    <location>
        <begin position="601"/>
        <end position="614"/>
    </location>
</feature>
<dbReference type="PANTHER" id="PTHR38788:SF3">
    <property type="entry name" value="CLR5 DOMAIN-CONTAINING PROTEIN"/>
    <property type="match status" value="1"/>
</dbReference>
<accession>A0AAE0MNM2</accession>
<evidence type="ECO:0000313" key="3">
    <source>
        <dbReference type="EMBL" id="KAK3337729.1"/>
    </source>
</evidence>
<feature type="region of interest" description="Disordered" evidence="1">
    <location>
        <begin position="1"/>
        <end position="69"/>
    </location>
</feature>
<organism evidence="3 4">
    <name type="scientific">Cercophora scortea</name>
    <dbReference type="NCBI Taxonomy" id="314031"/>
    <lineage>
        <taxon>Eukaryota</taxon>
        <taxon>Fungi</taxon>
        <taxon>Dikarya</taxon>
        <taxon>Ascomycota</taxon>
        <taxon>Pezizomycotina</taxon>
        <taxon>Sordariomycetes</taxon>
        <taxon>Sordariomycetidae</taxon>
        <taxon>Sordariales</taxon>
        <taxon>Lasiosphaeriaceae</taxon>
        <taxon>Cercophora</taxon>
    </lineage>
</organism>
<reference evidence="3" key="1">
    <citation type="journal article" date="2023" name="Mol. Phylogenet. Evol.">
        <title>Genome-scale phylogeny and comparative genomics of the fungal order Sordariales.</title>
        <authorList>
            <person name="Hensen N."/>
            <person name="Bonometti L."/>
            <person name="Westerberg I."/>
            <person name="Brannstrom I.O."/>
            <person name="Guillou S."/>
            <person name="Cros-Aarteil S."/>
            <person name="Calhoun S."/>
            <person name="Haridas S."/>
            <person name="Kuo A."/>
            <person name="Mondo S."/>
            <person name="Pangilinan J."/>
            <person name="Riley R."/>
            <person name="LaButti K."/>
            <person name="Andreopoulos B."/>
            <person name="Lipzen A."/>
            <person name="Chen C."/>
            <person name="Yan M."/>
            <person name="Daum C."/>
            <person name="Ng V."/>
            <person name="Clum A."/>
            <person name="Steindorff A."/>
            <person name="Ohm R.A."/>
            <person name="Martin F."/>
            <person name="Silar P."/>
            <person name="Natvig D.O."/>
            <person name="Lalanne C."/>
            <person name="Gautier V."/>
            <person name="Ament-Velasquez S.L."/>
            <person name="Kruys A."/>
            <person name="Hutchinson M.I."/>
            <person name="Powell A.J."/>
            <person name="Barry K."/>
            <person name="Miller A.N."/>
            <person name="Grigoriev I.V."/>
            <person name="Debuchy R."/>
            <person name="Gladieux P."/>
            <person name="Hiltunen Thoren M."/>
            <person name="Johannesson H."/>
        </authorList>
    </citation>
    <scope>NUCLEOTIDE SEQUENCE</scope>
    <source>
        <strain evidence="3">SMH4131-1</strain>
    </source>
</reference>